<feature type="transmembrane region" description="Helical" evidence="1">
    <location>
        <begin position="41"/>
        <end position="63"/>
    </location>
</feature>
<keyword evidence="1" id="KW-0472">Membrane</keyword>
<name>F1T6I4_9ACTN</name>
<keyword evidence="3" id="KW-1185">Reference proteome</keyword>
<keyword evidence="1" id="KW-1133">Transmembrane helix</keyword>
<reference evidence="2 3" key="1">
    <citation type="submission" date="2011-02" db="EMBL/GenBank/DDBJ databases">
        <authorList>
            <person name="Muzny D."/>
            <person name="Qin X."/>
            <person name="Buhay C."/>
            <person name="Dugan-Rocha S."/>
            <person name="Ding Y."/>
            <person name="Chen G."/>
            <person name="Hawes A."/>
            <person name="Holder M."/>
            <person name="Jhangiani S."/>
            <person name="Johnson A."/>
            <person name="Khan Z."/>
            <person name="Li Z."/>
            <person name="Liu W."/>
            <person name="Liu X."/>
            <person name="Perez L."/>
            <person name="Shen H."/>
            <person name="Wang Q."/>
            <person name="Watt J."/>
            <person name="Xi L."/>
            <person name="Xin Y."/>
            <person name="Zhou J."/>
            <person name="Deng J."/>
            <person name="Jiang H."/>
            <person name="Liu Y."/>
            <person name="Qu J."/>
            <person name="Song X.-Z."/>
            <person name="Zhang L."/>
            <person name="Villasana D."/>
            <person name="Johnson A."/>
            <person name="Liu J."/>
            <person name="Liyanage D."/>
            <person name="Lorensuhewa L."/>
            <person name="Robinson T."/>
            <person name="Song A."/>
            <person name="Song B.-B."/>
            <person name="Dinh H."/>
            <person name="Thornton R."/>
            <person name="Coyle M."/>
            <person name="Francisco L."/>
            <person name="Jackson L."/>
            <person name="Javaid M."/>
            <person name="Korchina V."/>
            <person name="Kovar C."/>
            <person name="Mata R."/>
            <person name="Mathew T."/>
            <person name="Ngo R."/>
            <person name="Nguyen L."/>
            <person name="Nguyen N."/>
            <person name="Okwuonu G."/>
            <person name="Ongeri F."/>
            <person name="Pham C."/>
            <person name="Simmons D."/>
            <person name="Wilczek-Boney K."/>
            <person name="Hale W."/>
            <person name="Jakkamsetti A."/>
            <person name="Pham P."/>
            <person name="Ruth R."/>
            <person name="San Lucas F."/>
            <person name="Warren J."/>
            <person name="Zhang J."/>
            <person name="Zhao Z."/>
            <person name="Zhou C."/>
            <person name="Zhu D."/>
            <person name="Lee S."/>
            <person name="Bess C."/>
            <person name="Blankenburg K."/>
            <person name="Forbes L."/>
            <person name="Fu Q."/>
            <person name="Gubbala S."/>
            <person name="Hirani K."/>
            <person name="Jayaseelan J.C."/>
            <person name="Lara F."/>
            <person name="Munidasa M."/>
            <person name="Palculict T."/>
            <person name="Patil S."/>
            <person name="Pu L.-L."/>
            <person name="Saada N."/>
            <person name="Tang L."/>
            <person name="Weissenberger G."/>
            <person name="Zhu Y."/>
            <person name="Hemphill L."/>
            <person name="Shang Y."/>
            <person name="Youmans B."/>
            <person name="Ayvaz T."/>
            <person name="Ross M."/>
            <person name="Santibanez J."/>
            <person name="Aqrawi P."/>
            <person name="Gross S."/>
            <person name="Joshi V."/>
            <person name="Fowler G."/>
            <person name="Nazareth L."/>
            <person name="Reid J."/>
            <person name="Worley K."/>
            <person name="Petrosino J."/>
            <person name="Highlander S."/>
            <person name="Gibbs R."/>
        </authorList>
    </citation>
    <scope>NUCLEOTIDE SEQUENCE [LARGE SCALE GENOMIC DNA]</scope>
    <source>
        <strain evidence="2 3">DSM 15829</strain>
    </source>
</reference>
<evidence type="ECO:0000313" key="2">
    <source>
        <dbReference type="EMBL" id="EGF22749.1"/>
    </source>
</evidence>
<evidence type="ECO:0000256" key="1">
    <source>
        <dbReference type="SAM" id="Phobius"/>
    </source>
</evidence>
<sequence>MNEFTTIVAGFIWSVVVTLSSLIVVEICYRSTRDIKNRSTWAFGSTIISFVLLVISMFVVYIYELASVLYFGVAVVCGFVACWFIETMYICCRFKHTQVKGKGVNNESAV</sequence>
<feature type="transmembrane region" description="Helical" evidence="1">
    <location>
        <begin position="69"/>
        <end position="92"/>
    </location>
</feature>
<protein>
    <submittedName>
        <fullName evidence="2">Uncharacterized protein</fullName>
    </submittedName>
</protein>
<evidence type="ECO:0000313" key="3">
    <source>
        <dbReference type="Proteomes" id="UP000005947"/>
    </source>
</evidence>
<proteinExistence type="predicted"/>
<dbReference type="AlphaFoldDB" id="F1T6I4"/>
<feature type="transmembrane region" description="Helical" evidence="1">
    <location>
        <begin position="6"/>
        <end position="29"/>
    </location>
</feature>
<dbReference type="EMBL" id="ACGK02000004">
    <property type="protein sequence ID" value="EGF22749.1"/>
    <property type="molecule type" value="Genomic_DNA"/>
</dbReference>
<keyword evidence="1" id="KW-0812">Transmembrane</keyword>
<accession>F1T6I4</accession>
<gene>
    <name evidence="2" type="ORF">HMPREF0091_11075</name>
</gene>
<comment type="caution">
    <text evidence="2">The sequence shown here is derived from an EMBL/GenBank/DDBJ whole genome shotgun (WGS) entry which is preliminary data.</text>
</comment>
<organism evidence="2 3">
    <name type="scientific">Fannyhessea vaginae DSM 15829</name>
    <dbReference type="NCBI Taxonomy" id="525256"/>
    <lineage>
        <taxon>Bacteria</taxon>
        <taxon>Bacillati</taxon>
        <taxon>Actinomycetota</taxon>
        <taxon>Coriobacteriia</taxon>
        <taxon>Coriobacteriales</taxon>
        <taxon>Atopobiaceae</taxon>
        <taxon>Fannyhessea</taxon>
    </lineage>
</organism>
<dbReference type="Proteomes" id="UP000005947">
    <property type="component" value="Unassembled WGS sequence"/>
</dbReference>